<dbReference type="InterPro" id="IPR040841">
    <property type="entry name" value="Luciferase_dom"/>
</dbReference>
<dbReference type="STRING" id="1963.AQJ27_28995"/>
<keyword evidence="4" id="KW-1185">Reference proteome</keyword>
<feature type="domain" description="Luciferase" evidence="2">
    <location>
        <begin position="35"/>
        <end position="97"/>
    </location>
</feature>
<comment type="caution">
    <text evidence="3">The sequence shown here is derived from an EMBL/GenBank/DDBJ whole genome shotgun (WGS) entry which is preliminary data.</text>
</comment>
<dbReference type="Proteomes" id="UP000217446">
    <property type="component" value="Unassembled WGS sequence"/>
</dbReference>
<dbReference type="RefSeq" id="WP_067375005.1">
    <property type="nucleotide sequence ID" value="NZ_BDQI01000016.1"/>
</dbReference>
<reference evidence="4" key="1">
    <citation type="submission" date="2017-05" db="EMBL/GenBank/DDBJ databases">
        <title>Streptomyces olivochromogenes NBRC 3561 whole genome shotgun sequence.</title>
        <authorList>
            <person name="Dohra H."/>
            <person name="Kodani S."/>
        </authorList>
    </citation>
    <scope>NUCLEOTIDE SEQUENCE [LARGE SCALE GENOMIC DNA]</scope>
    <source>
        <strain evidence="4">NBRC 3561</strain>
    </source>
</reference>
<organism evidence="3 4">
    <name type="scientific">Streptomyces olivochromogenes</name>
    <dbReference type="NCBI Taxonomy" id="1963"/>
    <lineage>
        <taxon>Bacteria</taxon>
        <taxon>Bacillati</taxon>
        <taxon>Actinomycetota</taxon>
        <taxon>Actinomycetes</taxon>
        <taxon>Kitasatosporales</taxon>
        <taxon>Streptomycetaceae</taxon>
        <taxon>Streptomyces</taxon>
    </lineage>
</organism>
<evidence type="ECO:0000313" key="3">
    <source>
        <dbReference type="EMBL" id="GAX54879.1"/>
    </source>
</evidence>
<name>A0A250VLD0_STROL</name>
<feature type="compositionally biased region" description="Basic and acidic residues" evidence="1">
    <location>
        <begin position="115"/>
        <end position="131"/>
    </location>
</feature>
<dbReference type="AlphaFoldDB" id="A0A250VLD0"/>
<dbReference type="EMBL" id="BDQI01000016">
    <property type="protein sequence ID" value="GAX54879.1"/>
    <property type="molecule type" value="Genomic_DNA"/>
</dbReference>
<evidence type="ECO:0000259" key="2">
    <source>
        <dbReference type="Pfam" id="PF17648"/>
    </source>
</evidence>
<dbReference type="Pfam" id="PF17648">
    <property type="entry name" value="Luciferase"/>
    <property type="match status" value="1"/>
</dbReference>
<protein>
    <recommendedName>
        <fullName evidence="2">Luciferase domain-containing protein</fullName>
    </recommendedName>
</protein>
<feature type="region of interest" description="Disordered" evidence="1">
    <location>
        <begin position="105"/>
        <end position="131"/>
    </location>
</feature>
<accession>A0A250VLD0</accession>
<evidence type="ECO:0000313" key="4">
    <source>
        <dbReference type="Proteomes" id="UP000217446"/>
    </source>
</evidence>
<gene>
    <name evidence="3" type="ORF">SO3561_06432</name>
</gene>
<evidence type="ECO:0000256" key="1">
    <source>
        <dbReference type="SAM" id="MobiDB-lite"/>
    </source>
</evidence>
<proteinExistence type="predicted"/>
<sequence length="131" mass="14439">MTVALRAMAQLASWPDLAETPSSCGTGRALRSVQDEIVHFPTDQDVDLHLTARAIKRFEDHLRGATAIRSVPGSRWVTIRREVETDMDLLPALVSVALQAHQTWPVSRDTPPAKCNDHQDMALPRDDSSGS</sequence>